<dbReference type="PANTHER" id="PTHR30041">
    <property type="entry name" value="ARSENATE REDUCTASE"/>
    <property type="match status" value="1"/>
</dbReference>
<evidence type="ECO:0000313" key="5">
    <source>
        <dbReference type="EMBL" id="MDR7119444.1"/>
    </source>
</evidence>
<dbReference type="EC" id="1.20.4.1" evidence="4"/>
<evidence type="ECO:0000256" key="1">
    <source>
        <dbReference type="ARBA" id="ARBA00007198"/>
    </source>
</evidence>
<dbReference type="NCBIfam" id="TIGR00014">
    <property type="entry name" value="arsC"/>
    <property type="match status" value="1"/>
</dbReference>
<keyword evidence="2 4" id="KW-0560">Oxidoreductase</keyword>
<name>A0ABU1VUP2_9GAMM</name>
<dbReference type="CDD" id="cd03034">
    <property type="entry name" value="ArsC_ArsC"/>
    <property type="match status" value="1"/>
</dbReference>
<dbReference type="InterPro" id="IPR006660">
    <property type="entry name" value="Arsenate_reductase-like"/>
</dbReference>
<dbReference type="SUPFAM" id="SSF52833">
    <property type="entry name" value="Thioredoxin-like"/>
    <property type="match status" value="1"/>
</dbReference>
<dbReference type="PROSITE" id="PS51353">
    <property type="entry name" value="ARSC"/>
    <property type="match status" value="1"/>
</dbReference>
<evidence type="ECO:0000256" key="4">
    <source>
        <dbReference type="RuleBase" id="RU362029"/>
    </source>
</evidence>
<dbReference type="PANTHER" id="PTHR30041:SF4">
    <property type="entry name" value="ARSENATE REDUCTASE"/>
    <property type="match status" value="1"/>
</dbReference>
<proteinExistence type="inferred from homology"/>
<dbReference type="Gene3D" id="3.40.30.10">
    <property type="entry name" value="Glutaredoxin"/>
    <property type="match status" value="1"/>
</dbReference>
<evidence type="ECO:0000313" key="6">
    <source>
        <dbReference type="Proteomes" id="UP001257909"/>
    </source>
</evidence>
<dbReference type="EMBL" id="JAVDWR010000001">
    <property type="protein sequence ID" value="MDR7119444.1"/>
    <property type="molecule type" value="Genomic_DNA"/>
</dbReference>
<keyword evidence="6" id="KW-1185">Reference proteome</keyword>
<reference evidence="5 6" key="1">
    <citation type="submission" date="2023-07" db="EMBL/GenBank/DDBJ databases">
        <title>Sorghum-associated microbial communities from plants grown in Nebraska, USA.</title>
        <authorList>
            <person name="Schachtman D."/>
        </authorList>
    </citation>
    <scope>NUCLEOTIDE SEQUENCE [LARGE SCALE GENOMIC DNA]</scope>
    <source>
        <strain evidence="5 6">4138</strain>
    </source>
</reference>
<organism evidence="5 6">
    <name type="scientific">Rheinheimera soli</name>
    <dbReference type="NCBI Taxonomy" id="443616"/>
    <lineage>
        <taxon>Bacteria</taxon>
        <taxon>Pseudomonadati</taxon>
        <taxon>Pseudomonadota</taxon>
        <taxon>Gammaproteobacteria</taxon>
        <taxon>Chromatiales</taxon>
        <taxon>Chromatiaceae</taxon>
        <taxon>Rheinheimera</taxon>
    </lineage>
</organism>
<evidence type="ECO:0000256" key="2">
    <source>
        <dbReference type="ARBA" id="ARBA00023002"/>
    </source>
</evidence>
<dbReference type="RefSeq" id="WP_310273976.1">
    <property type="nucleotide sequence ID" value="NZ_JAVDWR010000001.1"/>
</dbReference>
<dbReference type="InterPro" id="IPR006659">
    <property type="entry name" value="Arsenate_reductase"/>
</dbReference>
<comment type="similarity">
    <text evidence="1 3 4">Belongs to the ArsC family.</text>
</comment>
<dbReference type="Proteomes" id="UP001257909">
    <property type="component" value="Unassembled WGS sequence"/>
</dbReference>
<gene>
    <name evidence="5" type="ORF">J2W69_000359</name>
</gene>
<dbReference type="GO" id="GO:0008794">
    <property type="term" value="F:arsenate reductase (glutaredoxin) activity"/>
    <property type="evidence" value="ECO:0007669"/>
    <property type="project" value="UniProtKB-EC"/>
</dbReference>
<evidence type="ECO:0000256" key="3">
    <source>
        <dbReference type="PROSITE-ProRule" id="PRU01282"/>
    </source>
</evidence>
<accession>A0ABU1VUP2</accession>
<dbReference type="InterPro" id="IPR036249">
    <property type="entry name" value="Thioredoxin-like_sf"/>
</dbReference>
<comment type="caution">
    <text evidence="5">The sequence shown here is derived from an EMBL/GenBank/DDBJ whole genome shotgun (WGS) entry which is preliminary data.</text>
</comment>
<comment type="catalytic activity">
    <reaction evidence="4">
        <text>[glutaredoxin]-dithiol + arsenate + glutathione + H(+) = glutathionyl-S-S-[glutaredoxin] + arsenite + H2O</text>
        <dbReference type="Rhea" id="RHEA:22016"/>
        <dbReference type="Rhea" id="RHEA-COMP:10729"/>
        <dbReference type="Rhea" id="RHEA-COMP:17668"/>
        <dbReference type="ChEBI" id="CHEBI:15377"/>
        <dbReference type="ChEBI" id="CHEBI:15378"/>
        <dbReference type="ChEBI" id="CHEBI:29242"/>
        <dbReference type="ChEBI" id="CHEBI:29950"/>
        <dbReference type="ChEBI" id="CHEBI:48597"/>
        <dbReference type="ChEBI" id="CHEBI:57925"/>
        <dbReference type="ChEBI" id="CHEBI:146199"/>
        <dbReference type="EC" id="1.20.4.1"/>
    </reaction>
</comment>
<protein>
    <recommendedName>
        <fullName evidence="4">Arsenate reductase</fullName>
        <ecNumber evidence="4">1.20.4.1</ecNumber>
    </recommendedName>
</protein>
<sequence length="118" mass="13237">MITLYHNNRCSKSREALALLEQSGKEFSIRYYLDQPLSADELSVLLQALQVPVRDLLRSKEDEYKALDLANPVLSEQQLIEAIVLHPKLMERPVLQVGSNAVIARPADKMLALLALLA</sequence>
<dbReference type="Pfam" id="PF03960">
    <property type="entry name" value="ArsC"/>
    <property type="match status" value="1"/>
</dbReference>